<dbReference type="RefSeq" id="WP_211141470.1">
    <property type="nucleotide sequence ID" value="NZ_JAEEGB010000005.1"/>
</dbReference>
<dbReference type="PANTHER" id="PTHR32089">
    <property type="entry name" value="METHYL-ACCEPTING CHEMOTAXIS PROTEIN MCPB"/>
    <property type="match status" value="1"/>
</dbReference>
<evidence type="ECO:0000259" key="7">
    <source>
        <dbReference type="PROSITE" id="PS50885"/>
    </source>
</evidence>
<evidence type="ECO:0000313" key="8">
    <source>
        <dbReference type="EMBL" id="MBI6872044.1"/>
    </source>
</evidence>
<dbReference type="SMART" id="SM00283">
    <property type="entry name" value="MA"/>
    <property type="match status" value="1"/>
</dbReference>
<keyword evidence="5" id="KW-1133">Transmembrane helix</keyword>
<feature type="domain" description="Methyl-accepting transducer" evidence="6">
    <location>
        <begin position="280"/>
        <end position="531"/>
    </location>
</feature>
<evidence type="ECO:0000256" key="5">
    <source>
        <dbReference type="SAM" id="Phobius"/>
    </source>
</evidence>
<evidence type="ECO:0000259" key="6">
    <source>
        <dbReference type="PROSITE" id="PS50111"/>
    </source>
</evidence>
<dbReference type="Gene3D" id="1.10.287.950">
    <property type="entry name" value="Methyl-accepting chemotaxis protein"/>
    <property type="match status" value="1"/>
</dbReference>
<keyword evidence="4" id="KW-0175">Coiled coil</keyword>
<dbReference type="PANTHER" id="PTHR32089:SF112">
    <property type="entry name" value="LYSOZYME-LIKE PROTEIN-RELATED"/>
    <property type="match status" value="1"/>
</dbReference>
<dbReference type="InterPro" id="IPR047347">
    <property type="entry name" value="YvaQ-like_sensor"/>
</dbReference>
<gene>
    <name evidence="8" type="ORF">I6U51_04885</name>
</gene>
<dbReference type="InterPro" id="IPR003660">
    <property type="entry name" value="HAMP_dom"/>
</dbReference>
<dbReference type="GO" id="GO:0007165">
    <property type="term" value="P:signal transduction"/>
    <property type="evidence" value="ECO:0007669"/>
    <property type="project" value="UniProtKB-KW"/>
</dbReference>
<dbReference type="PROSITE" id="PS50111">
    <property type="entry name" value="CHEMOTAXIS_TRANSDUC_2"/>
    <property type="match status" value="1"/>
</dbReference>
<reference evidence="8" key="1">
    <citation type="submission" date="2020-12" db="EMBL/GenBank/DDBJ databases">
        <title>Clostridium thailandense sp. nov., a novel acetogenic bacterium isolated from peat land soil in Thailand.</title>
        <authorList>
            <person name="Chaikitkaew S."/>
            <person name="Birkeland N.K."/>
        </authorList>
    </citation>
    <scope>NUCLEOTIDE SEQUENCE</scope>
    <source>
        <strain evidence="8">DSM 17425</strain>
    </source>
</reference>
<dbReference type="Pfam" id="PF12729">
    <property type="entry name" value="4HB_MCP_1"/>
    <property type="match status" value="1"/>
</dbReference>
<dbReference type="SUPFAM" id="SSF58104">
    <property type="entry name" value="Methyl-accepting chemotaxis protein (MCP) signaling domain"/>
    <property type="match status" value="1"/>
</dbReference>
<protein>
    <submittedName>
        <fullName evidence="8">Methyl-accepting chemotaxis protein</fullName>
    </submittedName>
</protein>
<evidence type="ECO:0000313" key="9">
    <source>
        <dbReference type="Proteomes" id="UP000622687"/>
    </source>
</evidence>
<evidence type="ECO:0000256" key="2">
    <source>
        <dbReference type="ARBA" id="ARBA00029447"/>
    </source>
</evidence>
<comment type="caution">
    <text evidence="8">The sequence shown here is derived from an EMBL/GenBank/DDBJ whole genome shotgun (WGS) entry which is preliminary data.</text>
</comment>
<dbReference type="CDD" id="cd06225">
    <property type="entry name" value="HAMP"/>
    <property type="match status" value="1"/>
</dbReference>
<keyword evidence="9" id="KW-1185">Reference proteome</keyword>
<dbReference type="Pfam" id="PF00672">
    <property type="entry name" value="HAMP"/>
    <property type="match status" value="1"/>
</dbReference>
<accession>A0A934HUA0</accession>
<evidence type="ECO:0000256" key="4">
    <source>
        <dbReference type="SAM" id="Coils"/>
    </source>
</evidence>
<dbReference type="EMBL" id="JAEEGB010000005">
    <property type="protein sequence ID" value="MBI6872044.1"/>
    <property type="molecule type" value="Genomic_DNA"/>
</dbReference>
<feature type="coiled-coil region" evidence="4">
    <location>
        <begin position="72"/>
        <end position="106"/>
    </location>
</feature>
<feature type="transmembrane region" description="Helical" evidence="5">
    <location>
        <begin position="188"/>
        <end position="207"/>
    </location>
</feature>
<dbReference type="PROSITE" id="PS50885">
    <property type="entry name" value="HAMP"/>
    <property type="match status" value="1"/>
</dbReference>
<dbReference type="SMART" id="SM00304">
    <property type="entry name" value="HAMP"/>
    <property type="match status" value="1"/>
</dbReference>
<evidence type="ECO:0000256" key="1">
    <source>
        <dbReference type="ARBA" id="ARBA00023224"/>
    </source>
</evidence>
<evidence type="ECO:0000256" key="3">
    <source>
        <dbReference type="PROSITE-ProRule" id="PRU00284"/>
    </source>
</evidence>
<name>A0A934HUA0_9CLOT</name>
<comment type="similarity">
    <text evidence="2">Belongs to the methyl-accepting chemotaxis (MCP) protein family.</text>
</comment>
<dbReference type="GO" id="GO:0016020">
    <property type="term" value="C:membrane"/>
    <property type="evidence" value="ECO:0007669"/>
    <property type="project" value="InterPro"/>
</dbReference>
<keyword evidence="1 3" id="KW-0807">Transducer</keyword>
<dbReference type="Pfam" id="PF00015">
    <property type="entry name" value="MCPsignal"/>
    <property type="match status" value="1"/>
</dbReference>
<feature type="coiled-coil region" evidence="4">
    <location>
        <begin position="274"/>
        <end position="322"/>
    </location>
</feature>
<keyword evidence="5" id="KW-0812">Transmembrane</keyword>
<feature type="domain" description="HAMP" evidence="7">
    <location>
        <begin position="209"/>
        <end position="261"/>
    </location>
</feature>
<dbReference type="Proteomes" id="UP000622687">
    <property type="component" value="Unassembled WGS sequence"/>
</dbReference>
<proteinExistence type="inferred from homology"/>
<organism evidence="8 9">
    <name type="scientific">Clostridium aciditolerans</name>
    <dbReference type="NCBI Taxonomy" id="339861"/>
    <lineage>
        <taxon>Bacteria</taxon>
        <taxon>Bacillati</taxon>
        <taxon>Bacillota</taxon>
        <taxon>Clostridia</taxon>
        <taxon>Eubacteriales</taxon>
        <taxon>Clostridiaceae</taxon>
        <taxon>Clostridium</taxon>
    </lineage>
</organism>
<dbReference type="InterPro" id="IPR004089">
    <property type="entry name" value="MCPsignal_dom"/>
</dbReference>
<dbReference type="CDD" id="cd19411">
    <property type="entry name" value="MCP2201-like_sensor"/>
    <property type="match status" value="1"/>
</dbReference>
<sequence>MKKLKIQHKLILSFIVVALFIGIVGFAGDLSMKKINNNAISMYKNNLIPVSDIKSIQKNLQEIRSNILLLVYEKDRNKVNEYVNKINKLTEENDKILKEYEQTDMSDKEKQQYSQFKQVFTEYRTGRSKLIQDVVDNKYDEVAADLQNIEKLRENTESAIQELVDINVNLAKASNEENILEYSAARRTSLSITFIGLLISVILGYGISQMITKRLNKILIFAEALGSGDLTQEINISVHDEIGSLALALNKAGENTRELIAELNNSSNSIAASSEELSSTIEEITSKMENITESTRQISAGIEELSSSIEESSTAIEEVSSNTELLANNAKQSNLYSIDVEKRAITVKNKGMESIGNSRQIYEKQQDSILKAIEEGKIVEEIKVMAEEIGDIASQTNLLALNAAIEAARAGEHGKGFAVVADEVRKLAEQSAHSVSSIDNIVIQVRNSFFNLSTNAQELLRYIEDTVNPDYQFLVDTAAKYEQDALNMVKSWKEVSASSQTISDSVEQVSQSSQSVSATAQQSAASSEEILGSINDSTASLEGVAKTAQSQAELAEKLNNLVKKFKI</sequence>
<dbReference type="AlphaFoldDB" id="A0A934HUA0"/>
<keyword evidence="5" id="KW-0472">Membrane</keyword>
<dbReference type="InterPro" id="IPR024478">
    <property type="entry name" value="HlyB_4HB_MCP"/>
</dbReference>
<feature type="coiled-coil region" evidence="4">
    <location>
        <begin position="139"/>
        <end position="169"/>
    </location>
</feature>